<dbReference type="InterPro" id="IPR056852">
    <property type="entry name" value="AK17A/B"/>
</dbReference>
<dbReference type="PANTHER" id="PTHR12484">
    <property type="entry name" value="B-LYMPHOCYTE ANTIGEN-RELATED"/>
    <property type="match status" value="1"/>
</dbReference>
<accession>A0A7K5K4H7</accession>
<keyword evidence="3" id="KW-1185">Reference proteome</keyword>
<evidence type="ECO:0000313" key="2">
    <source>
        <dbReference type="EMBL" id="NWT01095.1"/>
    </source>
</evidence>
<name>A0A7K5K4H7_9TYRA</name>
<reference evidence="2 3" key="1">
    <citation type="submission" date="2019-09" db="EMBL/GenBank/DDBJ databases">
        <title>Bird 10,000 Genomes (B10K) Project - Family phase.</title>
        <authorList>
            <person name="Zhang G."/>
        </authorList>
    </citation>
    <scope>NUCLEOTIDE SEQUENCE [LARGE SCALE GENOMIC DNA]</scope>
    <source>
        <strain evidence="2">B10K-DU-003-16</strain>
        <tissue evidence="2">Mixed tissue sample</tissue>
    </source>
</reference>
<dbReference type="EMBL" id="VYZC01000300">
    <property type="protein sequence ID" value="NWT01095.1"/>
    <property type="molecule type" value="Genomic_DNA"/>
</dbReference>
<proteinExistence type="predicted"/>
<feature type="non-terminal residue" evidence="2">
    <location>
        <position position="507"/>
    </location>
</feature>
<dbReference type="PANTHER" id="PTHR12484:SF1">
    <property type="entry name" value="A-KINASE ANCHOR PROTEIN 17B"/>
    <property type="match status" value="1"/>
</dbReference>
<comment type="caution">
    <text evidence="2">The sequence shown here is derived from an EMBL/GenBank/DDBJ whole genome shotgun (WGS) entry which is preliminary data.</text>
</comment>
<dbReference type="Proteomes" id="UP000525714">
    <property type="component" value="Unassembled WGS sequence"/>
</dbReference>
<protein>
    <submittedName>
        <fullName evidence="2">AK17B protein</fullName>
    </submittedName>
</protein>
<sequence>HKELKHEEEFKCLLTQKGGGLWSEEGGVSHFHAPACHIVRTVLNEPPPVPGSEGLPGREVCGSPGCGSLLITVTRDGRIIEPLAGRDNPALKAAHTQAVPEEDNCKKQKVYETDEFIHYLLNYYQTPQYARVCLEPKNTVSESWWKRVVSADSGGFDISWSNKRGQHLREVSPVQNLHKRNCSSDSNYGLVITVGELESPDKVSENKVRGGKLAKKLQVQRNDSLGVDSFPHAVLSHSLECTAGTCDEEFKREDGRDEGTVAHRSAFRLKELLEEISDSEYFREACGGSMKRAEKRCEEIYRNCNTGCLPARGGERKLLVYHKNVALKGQEKETNKCNSCSNSVPEGLERQWDHKFKKSCKRSSSKLRHEGQKSERQSREEERNTHKMKKKRKKLSSNFLSDECGFSETDSCMQLESLRKIQRKCKKMFHKKVKFKTLHTTMAASDDTPHDGSPLQETLQRRGDERKLMLRREMDGDVRGCPLFPLEIIETNPCSDTFCGAEPRRGC</sequence>
<feature type="compositionally biased region" description="Basic and acidic residues" evidence="1">
    <location>
        <begin position="367"/>
        <end position="385"/>
    </location>
</feature>
<evidence type="ECO:0000256" key="1">
    <source>
        <dbReference type="SAM" id="MobiDB-lite"/>
    </source>
</evidence>
<gene>
    <name evidence="2" type="primary">Akap17b</name>
    <name evidence="2" type="ORF">MIOMAC_R14084</name>
</gene>
<feature type="region of interest" description="Disordered" evidence="1">
    <location>
        <begin position="363"/>
        <end position="394"/>
    </location>
</feature>
<organism evidence="2 3">
    <name type="scientific">Mionectes macconnelli</name>
    <name type="common">McConnell's flycatcher</name>
    <dbReference type="NCBI Taxonomy" id="254557"/>
    <lineage>
        <taxon>Eukaryota</taxon>
        <taxon>Metazoa</taxon>
        <taxon>Chordata</taxon>
        <taxon>Craniata</taxon>
        <taxon>Vertebrata</taxon>
        <taxon>Euteleostomi</taxon>
        <taxon>Archelosauria</taxon>
        <taxon>Archosauria</taxon>
        <taxon>Dinosauria</taxon>
        <taxon>Saurischia</taxon>
        <taxon>Theropoda</taxon>
        <taxon>Coelurosauria</taxon>
        <taxon>Aves</taxon>
        <taxon>Neognathae</taxon>
        <taxon>Neoaves</taxon>
        <taxon>Telluraves</taxon>
        <taxon>Australaves</taxon>
        <taxon>Passeriformes</taxon>
        <taxon>Tyrannidae</taxon>
        <taxon>Mionectes</taxon>
    </lineage>
</organism>
<evidence type="ECO:0000313" key="3">
    <source>
        <dbReference type="Proteomes" id="UP000525714"/>
    </source>
</evidence>
<feature type="non-terminal residue" evidence="2">
    <location>
        <position position="1"/>
    </location>
</feature>
<dbReference type="AlphaFoldDB" id="A0A7K5K4H7"/>